<sequence length="175" mass="18553">MRSLTSYPQPILHLASLTTYTAPQGVSTGPRWTSASGEDDLHIRNPIEVASDAFDASGFAHPEPYNGFGSTGEGEERQKSPESVSSSEYSLTSAANSTQECTVPNRAPSQEPNKAAPSNADTPSGICENGPVRPLNPLPLPPTRQLSLTCILTSRKDGSSQQRIGTSPRSSNDAR</sequence>
<dbReference type="AlphaFoldDB" id="A0A6A6DFU0"/>
<feature type="compositionally biased region" description="Polar residues" evidence="1">
    <location>
        <begin position="159"/>
        <end position="175"/>
    </location>
</feature>
<proteinExistence type="predicted"/>
<reference evidence="2" key="1">
    <citation type="journal article" date="2020" name="Stud. Mycol.">
        <title>101 Dothideomycetes genomes: a test case for predicting lifestyles and emergence of pathogens.</title>
        <authorList>
            <person name="Haridas S."/>
            <person name="Albert R."/>
            <person name="Binder M."/>
            <person name="Bloem J."/>
            <person name="Labutti K."/>
            <person name="Salamov A."/>
            <person name="Andreopoulos B."/>
            <person name="Baker S."/>
            <person name="Barry K."/>
            <person name="Bills G."/>
            <person name="Bluhm B."/>
            <person name="Cannon C."/>
            <person name="Castanera R."/>
            <person name="Culley D."/>
            <person name="Daum C."/>
            <person name="Ezra D."/>
            <person name="Gonzalez J."/>
            <person name="Henrissat B."/>
            <person name="Kuo A."/>
            <person name="Liang C."/>
            <person name="Lipzen A."/>
            <person name="Lutzoni F."/>
            <person name="Magnuson J."/>
            <person name="Mondo S."/>
            <person name="Nolan M."/>
            <person name="Ohm R."/>
            <person name="Pangilinan J."/>
            <person name="Park H.-J."/>
            <person name="Ramirez L."/>
            <person name="Alfaro M."/>
            <person name="Sun H."/>
            <person name="Tritt A."/>
            <person name="Yoshinaga Y."/>
            <person name="Zwiers L.-H."/>
            <person name="Turgeon B."/>
            <person name="Goodwin S."/>
            <person name="Spatafora J."/>
            <person name="Crous P."/>
            <person name="Grigoriev I."/>
        </authorList>
    </citation>
    <scope>NUCLEOTIDE SEQUENCE</scope>
    <source>
        <strain evidence="2">CBS 207.26</strain>
    </source>
</reference>
<organism evidence="2 3">
    <name type="scientific">Zopfia rhizophila CBS 207.26</name>
    <dbReference type="NCBI Taxonomy" id="1314779"/>
    <lineage>
        <taxon>Eukaryota</taxon>
        <taxon>Fungi</taxon>
        <taxon>Dikarya</taxon>
        <taxon>Ascomycota</taxon>
        <taxon>Pezizomycotina</taxon>
        <taxon>Dothideomycetes</taxon>
        <taxon>Dothideomycetes incertae sedis</taxon>
        <taxon>Zopfiaceae</taxon>
        <taxon>Zopfia</taxon>
    </lineage>
</organism>
<feature type="region of interest" description="Disordered" evidence="1">
    <location>
        <begin position="53"/>
        <end position="175"/>
    </location>
</feature>
<evidence type="ECO:0000313" key="2">
    <source>
        <dbReference type="EMBL" id="KAF2176850.1"/>
    </source>
</evidence>
<evidence type="ECO:0000313" key="3">
    <source>
        <dbReference type="Proteomes" id="UP000800200"/>
    </source>
</evidence>
<dbReference type="EMBL" id="ML994699">
    <property type="protein sequence ID" value="KAF2176850.1"/>
    <property type="molecule type" value="Genomic_DNA"/>
</dbReference>
<evidence type="ECO:0000256" key="1">
    <source>
        <dbReference type="SAM" id="MobiDB-lite"/>
    </source>
</evidence>
<dbReference type="Proteomes" id="UP000800200">
    <property type="component" value="Unassembled WGS sequence"/>
</dbReference>
<gene>
    <name evidence="2" type="ORF">K469DRAFT_698111</name>
</gene>
<accession>A0A6A6DFU0</accession>
<protein>
    <submittedName>
        <fullName evidence="2">Uncharacterized protein</fullName>
    </submittedName>
</protein>
<keyword evidence="3" id="KW-1185">Reference proteome</keyword>
<name>A0A6A6DFU0_9PEZI</name>
<feature type="compositionally biased region" description="Low complexity" evidence="1">
    <location>
        <begin position="81"/>
        <end position="97"/>
    </location>
</feature>
<feature type="compositionally biased region" description="Polar residues" evidence="1">
    <location>
        <begin position="98"/>
        <end position="112"/>
    </location>
</feature>